<keyword evidence="2 5" id="KW-0378">Hydrolase</keyword>
<dbReference type="SUPFAM" id="SSF160467">
    <property type="entry name" value="PH0987 N-terminal domain-like"/>
    <property type="match status" value="1"/>
</dbReference>
<evidence type="ECO:0000313" key="6">
    <source>
        <dbReference type="Proteomes" id="UP001142153"/>
    </source>
</evidence>
<keyword evidence="3" id="KW-0067">ATP-binding</keyword>
<sequence>MTSRVADVPALRPCGEHAWLLDLDDNAMVHRWAAAIREAELPGVREVVPGLTTVLVTFDAGLTNASALRAALGTLQPRPDQSEGHDHHVIDVRYDGEDLDDVSKLTGLTVAEVIAAHTESVWTVAFCGFAPGFSYLVGGDPRLYVPRRDESRVRVPAGAVAIAGAFSAVYPRVSPGGWQLLGHTDAVLWDSAADPPAVLRPGAVVQFRRVRP</sequence>
<dbReference type="PANTHER" id="PTHR34698">
    <property type="entry name" value="5-OXOPROLINASE SUBUNIT B"/>
    <property type="match status" value="1"/>
</dbReference>
<organism evidence="5 6">
    <name type="scientific">Mycobacterium hippophais</name>
    <dbReference type="NCBI Taxonomy" id="3016340"/>
    <lineage>
        <taxon>Bacteria</taxon>
        <taxon>Bacillati</taxon>
        <taxon>Actinomycetota</taxon>
        <taxon>Actinomycetes</taxon>
        <taxon>Mycobacteriales</taxon>
        <taxon>Mycobacteriaceae</taxon>
        <taxon>Mycobacterium</taxon>
    </lineage>
</organism>
<evidence type="ECO:0000259" key="4">
    <source>
        <dbReference type="SMART" id="SM00796"/>
    </source>
</evidence>
<dbReference type="InterPro" id="IPR029000">
    <property type="entry name" value="Cyclophilin-like_dom_sf"/>
</dbReference>
<evidence type="ECO:0000256" key="3">
    <source>
        <dbReference type="ARBA" id="ARBA00022840"/>
    </source>
</evidence>
<accession>A0ABT4Q0K5</accession>
<keyword evidence="6" id="KW-1185">Reference proteome</keyword>
<dbReference type="InterPro" id="IPR010016">
    <property type="entry name" value="PxpB"/>
</dbReference>
<protein>
    <submittedName>
        <fullName evidence="5">Allophanate hydrolase subunit 1</fullName>
    </submittedName>
</protein>
<dbReference type="Proteomes" id="UP001142153">
    <property type="component" value="Unassembled WGS sequence"/>
</dbReference>
<proteinExistence type="predicted"/>
<keyword evidence="1" id="KW-0547">Nucleotide-binding</keyword>
<gene>
    <name evidence="5" type="ORF">O6P37_25680</name>
</gene>
<dbReference type="SUPFAM" id="SSF50891">
    <property type="entry name" value="Cyclophilin-like"/>
    <property type="match status" value="1"/>
</dbReference>
<dbReference type="InterPro" id="IPR003833">
    <property type="entry name" value="CT_C_D"/>
</dbReference>
<comment type="caution">
    <text evidence="5">The sequence shown here is derived from an EMBL/GenBank/DDBJ whole genome shotgun (WGS) entry which is preliminary data.</text>
</comment>
<dbReference type="Pfam" id="PF02682">
    <property type="entry name" value="CT_C_D"/>
    <property type="match status" value="1"/>
</dbReference>
<dbReference type="GO" id="GO:0016787">
    <property type="term" value="F:hydrolase activity"/>
    <property type="evidence" value="ECO:0007669"/>
    <property type="project" value="UniProtKB-KW"/>
</dbReference>
<name>A0ABT4Q0K5_9MYCO</name>
<evidence type="ECO:0000256" key="2">
    <source>
        <dbReference type="ARBA" id="ARBA00022801"/>
    </source>
</evidence>
<dbReference type="Gene3D" id="2.40.100.10">
    <property type="entry name" value="Cyclophilin-like"/>
    <property type="match status" value="1"/>
</dbReference>
<dbReference type="Gene3D" id="3.30.1360.40">
    <property type="match status" value="1"/>
</dbReference>
<dbReference type="SMART" id="SM00796">
    <property type="entry name" value="AHS1"/>
    <property type="match status" value="1"/>
</dbReference>
<dbReference type="RefSeq" id="WP_269896737.1">
    <property type="nucleotide sequence ID" value="NZ_JAPZPY010000016.1"/>
</dbReference>
<dbReference type="EMBL" id="JAPZPY010000016">
    <property type="protein sequence ID" value="MCZ8382266.1"/>
    <property type="molecule type" value="Genomic_DNA"/>
</dbReference>
<evidence type="ECO:0000256" key="1">
    <source>
        <dbReference type="ARBA" id="ARBA00022741"/>
    </source>
</evidence>
<evidence type="ECO:0000313" key="5">
    <source>
        <dbReference type="EMBL" id="MCZ8382266.1"/>
    </source>
</evidence>
<feature type="domain" description="Carboxyltransferase" evidence="4">
    <location>
        <begin position="9"/>
        <end position="199"/>
    </location>
</feature>
<dbReference type="PANTHER" id="PTHR34698:SF2">
    <property type="entry name" value="5-OXOPROLINASE SUBUNIT B"/>
    <property type="match status" value="1"/>
</dbReference>
<reference evidence="5" key="1">
    <citation type="submission" date="2022-12" db="EMBL/GenBank/DDBJ databases">
        <authorList>
            <person name="Deng Y."/>
            <person name="Zhang Y.-Q."/>
        </authorList>
    </citation>
    <scope>NUCLEOTIDE SEQUENCE</scope>
    <source>
        <strain evidence="5">CPCC 205372</strain>
    </source>
</reference>